<accession>U2RPX8</accession>
<evidence type="ECO:0000259" key="1">
    <source>
        <dbReference type="PROSITE" id="PS50943"/>
    </source>
</evidence>
<dbReference type="GO" id="GO:0003677">
    <property type="term" value="F:DNA binding"/>
    <property type="evidence" value="ECO:0007669"/>
    <property type="project" value="UniProtKB-KW"/>
</dbReference>
<dbReference type="SMART" id="SM00530">
    <property type="entry name" value="HTH_XRE"/>
    <property type="match status" value="1"/>
</dbReference>
<dbReference type="SUPFAM" id="SSF47413">
    <property type="entry name" value="lambda repressor-like DNA-binding domains"/>
    <property type="match status" value="1"/>
</dbReference>
<protein>
    <submittedName>
        <fullName evidence="2">DNA-binding helix-turn-helix protein</fullName>
    </submittedName>
</protein>
<feature type="domain" description="HTH cro/C1-type" evidence="1">
    <location>
        <begin position="43"/>
        <end position="97"/>
    </location>
</feature>
<dbReference type="AlphaFoldDB" id="U2RPX8"/>
<comment type="caution">
    <text evidence="2">The sequence shown here is derived from an EMBL/GenBank/DDBJ whole genome shotgun (WGS) entry which is preliminary data.</text>
</comment>
<dbReference type="HOGENOM" id="CLU_066192_17_13_11"/>
<dbReference type="PROSITE" id="PS50943">
    <property type="entry name" value="HTH_CROC1"/>
    <property type="match status" value="1"/>
</dbReference>
<dbReference type="InterPro" id="IPR010982">
    <property type="entry name" value="Lambda_DNA-bd_dom_sf"/>
</dbReference>
<gene>
    <name evidence="2" type="ORF">N136_02764</name>
</gene>
<organism evidence="2 3">
    <name type="scientific">Leifsonia aquatica ATCC 14665</name>
    <dbReference type="NCBI Taxonomy" id="1358026"/>
    <lineage>
        <taxon>Bacteria</taxon>
        <taxon>Bacillati</taxon>
        <taxon>Actinomycetota</taxon>
        <taxon>Actinomycetes</taxon>
        <taxon>Micrococcales</taxon>
        <taxon>Microbacteriaceae</taxon>
        <taxon>Leifsonia</taxon>
    </lineage>
</organism>
<evidence type="ECO:0000313" key="2">
    <source>
        <dbReference type="EMBL" id="ERK70891.1"/>
    </source>
</evidence>
<sequence length="127" mass="13870">MHLHPEAGGWEALALWPREGFVMSNRWMIEPLSPAARIFGERIRSVRLELGLSQEAVAELAQMHVTNFGKIERGTANPSFLTVLRIASVLGQDLAALTDGITAEHLPDDLGVLTAADFLRARERAAG</sequence>
<name>U2RPX8_LEIAQ</name>
<reference evidence="2 3" key="1">
    <citation type="submission" date="2013-08" db="EMBL/GenBank/DDBJ databases">
        <authorList>
            <person name="Weinstock G."/>
            <person name="Sodergren E."/>
            <person name="Wylie T."/>
            <person name="Fulton L."/>
            <person name="Fulton R."/>
            <person name="Fronick C."/>
            <person name="O'Laughlin M."/>
            <person name="Godfrey J."/>
            <person name="Miner T."/>
            <person name="Herter B."/>
            <person name="Appelbaum E."/>
            <person name="Cordes M."/>
            <person name="Lek S."/>
            <person name="Wollam A."/>
            <person name="Pepin K.H."/>
            <person name="Palsikar V.B."/>
            <person name="Mitreva M."/>
            <person name="Wilson R.K."/>
        </authorList>
    </citation>
    <scope>NUCLEOTIDE SEQUENCE [LARGE SCALE GENOMIC DNA]</scope>
    <source>
        <strain evidence="2 3">ATCC 14665</strain>
    </source>
</reference>
<dbReference type="Pfam" id="PF13560">
    <property type="entry name" value="HTH_31"/>
    <property type="match status" value="1"/>
</dbReference>
<dbReference type="Proteomes" id="UP000016605">
    <property type="component" value="Unassembled WGS sequence"/>
</dbReference>
<dbReference type="EMBL" id="AWVQ01000362">
    <property type="protein sequence ID" value="ERK70891.1"/>
    <property type="molecule type" value="Genomic_DNA"/>
</dbReference>
<proteinExistence type="predicted"/>
<evidence type="ECO:0000313" key="3">
    <source>
        <dbReference type="Proteomes" id="UP000016605"/>
    </source>
</evidence>
<dbReference type="InterPro" id="IPR001387">
    <property type="entry name" value="Cro/C1-type_HTH"/>
</dbReference>
<keyword evidence="2" id="KW-0238">DNA-binding</keyword>
<dbReference type="CDD" id="cd00093">
    <property type="entry name" value="HTH_XRE"/>
    <property type="match status" value="1"/>
</dbReference>
<dbReference type="Gene3D" id="1.10.260.40">
    <property type="entry name" value="lambda repressor-like DNA-binding domains"/>
    <property type="match status" value="1"/>
</dbReference>
<dbReference type="PATRIC" id="fig|1358026.3.peg.2347"/>